<dbReference type="AlphaFoldDB" id="A0A9Q9B1F9"/>
<gene>
    <name evidence="1" type="ORF">Slin15195_G079150</name>
</gene>
<evidence type="ECO:0000313" key="1">
    <source>
        <dbReference type="EMBL" id="USW54596.1"/>
    </source>
</evidence>
<sequence>MRRVYNASLDLREAVHAHFKNIQPTHENFRFGTIEGHVDPGLDVNGLGGFSTPFYDRDTRSLIQHSHEGSQARHFCDSASVKTASITGDQFHEEHPGWRQHMLHVIEAAYRAFGVDDAVTERVRKAVVVDGAGLDITKIASSTPAEPNSFATLAISLPSAHGGRRDIAW</sequence>
<organism evidence="1 2">
    <name type="scientific">Septoria linicola</name>
    <dbReference type="NCBI Taxonomy" id="215465"/>
    <lineage>
        <taxon>Eukaryota</taxon>
        <taxon>Fungi</taxon>
        <taxon>Dikarya</taxon>
        <taxon>Ascomycota</taxon>
        <taxon>Pezizomycotina</taxon>
        <taxon>Dothideomycetes</taxon>
        <taxon>Dothideomycetidae</taxon>
        <taxon>Mycosphaerellales</taxon>
        <taxon>Mycosphaerellaceae</taxon>
        <taxon>Septoria</taxon>
    </lineage>
</organism>
<dbReference type="Proteomes" id="UP001056384">
    <property type="component" value="Chromosome 6"/>
</dbReference>
<dbReference type="OrthoDB" id="3639548at2759"/>
<reference evidence="1" key="1">
    <citation type="submission" date="2022-06" db="EMBL/GenBank/DDBJ databases">
        <title>Complete genome sequences of two strains of the flax pathogen Septoria linicola.</title>
        <authorList>
            <person name="Lapalu N."/>
            <person name="Simon A."/>
            <person name="Demenou B."/>
            <person name="Paumier D."/>
            <person name="Guillot M.-P."/>
            <person name="Gout L."/>
            <person name="Valade R."/>
        </authorList>
    </citation>
    <scope>NUCLEOTIDE SEQUENCE</scope>
    <source>
        <strain evidence="1">SE15195</strain>
    </source>
</reference>
<proteinExistence type="predicted"/>
<dbReference type="EMBL" id="CP099423">
    <property type="protein sequence ID" value="USW54596.1"/>
    <property type="molecule type" value="Genomic_DNA"/>
</dbReference>
<evidence type="ECO:0000313" key="2">
    <source>
        <dbReference type="Proteomes" id="UP001056384"/>
    </source>
</evidence>
<accession>A0A9Q9B1F9</accession>
<protein>
    <submittedName>
        <fullName evidence="1">Uncharacterized protein</fullName>
    </submittedName>
</protein>
<name>A0A9Q9B1F9_9PEZI</name>
<keyword evidence="2" id="KW-1185">Reference proteome</keyword>